<proteinExistence type="predicted"/>
<dbReference type="HOGENOM" id="CLU_2795432_0_0_1"/>
<evidence type="ECO:0000313" key="1">
    <source>
        <dbReference type="EMBL" id="KIM69861.1"/>
    </source>
</evidence>
<evidence type="ECO:0000313" key="2">
    <source>
        <dbReference type="Proteomes" id="UP000053989"/>
    </source>
</evidence>
<dbReference type="InParanoid" id="A0A0C3EPS3"/>
<dbReference type="AlphaFoldDB" id="A0A0C3EPS3"/>
<accession>A0A0C3EPS3</accession>
<name>A0A0C3EPS3_9AGAM</name>
<dbReference type="Proteomes" id="UP000053989">
    <property type="component" value="Unassembled WGS sequence"/>
</dbReference>
<protein>
    <submittedName>
        <fullName evidence="1">Uncharacterized protein</fullName>
    </submittedName>
</protein>
<sequence>MWLHPQSTHHRLSEKLLIRPKGTPLKSCQNVAKRITFSNFFVVKIGIMLLSRDRLGAALVQASQRTGF</sequence>
<reference evidence="2" key="2">
    <citation type="submission" date="2015-01" db="EMBL/GenBank/DDBJ databases">
        <title>Evolutionary Origins and Diversification of the Mycorrhizal Mutualists.</title>
        <authorList>
            <consortium name="DOE Joint Genome Institute"/>
            <consortium name="Mycorrhizal Genomics Consortium"/>
            <person name="Kohler A."/>
            <person name="Kuo A."/>
            <person name="Nagy L.G."/>
            <person name="Floudas D."/>
            <person name="Copeland A."/>
            <person name="Barry K.W."/>
            <person name="Cichocki N."/>
            <person name="Veneault-Fourrey C."/>
            <person name="LaButti K."/>
            <person name="Lindquist E.A."/>
            <person name="Lipzen A."/>
            <person name="Lundell T."/>
            <person name="Morin E."/>
            <person name="Murat C."/>
            <person name="Riley R."/>
            <person name="Ohm R."/>
            <person name="Sun H."/>
            <person name="Tunlid A."/>
            <person name="Henrissat B."/>
            <person name="Grigoriev I.V."/>
            <person name="Hibbett D.S."/>
            <person name="Martin F."/>
        </authorList>
    </citation>
    <scope>NUCLEOTIDE SEQUENCE [LARGE SCALE GENOMIC DNA]</scope>
    <source>
        <strain evidence="2">Foug A</strain>
    </source>
</reference>
<keyword evidence="2" id="KW-1185">Reference proteome</keyword>
<dbReference type="EMBL" id="KN822005">
    <property type="protein sequence ID" value="KIM69861.1"/>
    <property type="molecule type" value="Genomic_DNA"/>
</dbReference>
<organism evidence="1 2">
    <name type="scientific">Scleroderma citrinum Foug A</name>
    <dbReference type="NCBI Taxonomy" id="1036808"/>
    <lineage>
        <taxon>Eukaryota</taxon>
        <taxon>Fungi</taxon>
        <taxon>Dikarya</taxon>
        <taxon>Basidiomycota</taxon>
        <taxon>Agaricomycotina</taxon>
        <taxon>Agaricomycetes</taxon>
        <taxon>Agaricomycetidae</taxon>
        <taxon>Boletales</taxon>
        <taxon>Sclerodermatineae</taxon>
        <taxon>Sclerodermataceae</taxon>
        <taxon>Scleroderma</taxon>
    </lineage>
</organism>
<gene>
    <name evidence="1" type="ORF">SCLCIDRAFT_1207136</name>
</gene>
<reference evidence="1 2" key="1">
    <citation type="submission" date="2014-04" db="EMBL/GenBank/DDBJ databases">
        <authorList>
            <consortium name="DOE Joint Genome Institute"/>
            <person name="Kuo A."/>
            <person name="Kohler A."/>
            <person name="Nagy L.G."/>
            <person name="Floudas D."/>
            <person name="Copeland A."/>
            <person name="Barry K.W."/>
            <person name="Cichocki N."/>
            <person name="Veneault-Fourrey C."/>
            <person name="LaButti K."/>
            <person name="Lindquist E.A."/>
            <person name="Lipzen A."/>
            <person name="Lundell T."/>
            <person name="Morin E."/>
            <person name="Murat C."/>
            <person name="Sun H."/>
            <person name="Tunlid A."/>
            <person name="Henrissat B."/>
            <person name="Grigoriev I.V."/>
            <person name="Hibbett D.S."/>
            <person name="Martin F."/>
            <person name="Nordberg H.P."/>
            <person name="Cantor M.N."/>
            <person name="Hua S.X."/>
        </authorList>
    </citation>
    <scope>NUCLEOTIDE SEQUENCE [LARGE SCALE GENOMIC DNA]</scope>
    <source>
        <strain evidence="1 2">Foug A</strain>
    </source>
</reference>